<reference evidence="3 4" key="1">
    <citation type="submission" date="2021-01" db="EMBL/GenBank/DDBJ databases">
        <title>Whole genome shotgun sequence of Microbispora siamensis NBRC 104113.</title>
        <authorList>
            <person name="Komaki H."/>
            <person name="Tamura T."/>
        </authorList>
    </citation>
    <scope>NUCLEOTIDE SEQUENCE [LARGE SCALE GENOMIC DNA]</scope>
    <source>
        <strain evidence="3 4">NBRC 104113</strain>
    </source>
</reference>
<evidence type="ECO:0000313" key="4">
    <source>
        <dbReference type="Proteomes" id="UP000660454"/>
    </source>
</evidence>
<feature type="transmembrane region" description="Helical" evidence="2">
    <location>
        <begin position="12"/>
        <end position="34"/>
    </location>
</feature>
<keyword evidence="2" id="KW-0472">Membrane</keyword>
<dbReference type="Proteomes" id="UP000660454">
    <property type="component" value="Unassembled WGS sequence"/>
</dbReference>
<feature type="region of interest" description="Disordered" evidence="1">
    <location>
        <begin position="75"/>
        <end position="96"/>
    </location>
</feature>
<sequence length="96" mass="10985">MRRRPRGLLQAALNSILGSLCAGFLLSLLAMWVFTDRRWPFEYDFGWDHVLVFTLMSGMLGVLREIRDEWARRKSVGRERGANRDQGKRGASDGVS</sequence>
<keyword evidence="4" id="KW-1185">Reference proteome</keyword>
<name>A0ABQ4GLD4_9ACTN</name>
<evidence type="ECO:0000256" key="1">
    <source>
        <dbReference type="SAM" id="MobiDB-lite"/>
    </source>
</evidence>
<proteinExistence type="predicted"/>
<organism evidence="3 4">
    <name type="scientific">Microbispora siamensis</name>
    <dbReference type="NCBI Taxonomy" id="564413"/>
    <lineage>
        <taxon>Bacteria</taxon>
        <taxon>Bacillati</taxon>
        <taxon>Actinomycetota</taxon>
        <taxon>Actinomycetes</taxon>
        <taxon>Streptosporangiales</taxon>
        <taxon>Streptosporangiaceae</taxon>
        <taxon>Microbispora</taxon>
    </lineage>
</organism>
<keyword evidence="2" id="KW-1133">Transmembrane helix</keyword>
<keyword evidence="2" id="KW-0812">Transmembrane</keyword>
<comment type="caution">
    <text evidence="3">The sequence shown here is derived from an EMBL/GenBank/DDBJ whole genome shotgun (WGS) entry which is preliminary data.</text>
</comment>
<evidence type="ECO:0000256" key="2">
    <source>
        <dbReference type="SAM" id="Phobius"/>
    </source>
</evidence>
<evidence type="ECO:0000313" key="3">
    <source>
        <dbReference type="EMBL" id="GIH62236.1"/>
    </source>
</evidence>
<protein>
    <submittedName>
        <fullName evidence="3">Uncharacterized protein</fullName>
    </submittedName>
</protein>
<dbReference type="EMBL" id="BOOF01000014">
    <property type="protein sequence ID" value="GIH62236.1"/>
    <property type="molecule type" value="Genomic_DNA"/>
</dbReference>
<gene>
    <name evidence="3" type="ORF">Msi02_30530</name>
</gene>
<feature type="transmembrane region" description="Helical" evidence="2">
    <location>
        <begin position="46"/>
        <end position="63"/>
    </location>
</feature>
<accession>A0ABQ4GLD4</accession>